<accession>A0A978VEE6</accession>
<protein>
    <recommendedName>
        <fullName evidence="5">Suppressor protein SRP40-like</fullName>
    </recommendedName>
</protein>
<evidence type="ECO:0000313" key="3">
    <source>
        <dbReference type="EMBL" id="KAH7528735.1"/>
    </source>
</evidence>
<evidence type="ECO:0000256" key="1">
    <source>
        <dbReference type="SAM" id="MobiDB-lite"/>
    </source>
</evidence>
<feature type="region of interest" description="Disordered" evidence="1">
    <location>
        <begin position="93"/>
        <end position="146"/>
    </location>
</feature>
<dbReference type="PANTHER" id="PTHR36757">
    <property type="entry name" value="BNAANNG22500D PROTEIN"/>
    <property type="match status" value="1"/>
</dbReference>
<dbReference type="EMBL" id="JAEACU010000005">
    <property type="protein sequence ID" value="KAH7528735.1"/>
    <property type="molecule type" value="Genomic_DNA"/>
</dbReference>
<evidence type="ECO:0000256" key="2">
    <source>
        <dbReference type="SAM" id="SignalP"/>
    </source>
</evidence>
<evidence type="ECO:0008006" key="5">
    <source>
        <dbReference type="Google" id="ProtNLM"/>
    </source>
</evidence>
<feature type="signal peptide" evidence="2">
    <location>
        <begin position="1"/>
        <end position="19"/>
    </location>
</feature>
<reference evidence="3" key="1">
    <citation type="journal article" date="2021" name="Front. Plant Sci.">
        <title>Chromosome-Scale Genome Assembly for Chinese Sour Jujube and Insights Into Its Genome Evolution and Domestication Signature.</title>
        <authorList>
            <person name="Shen L.-Y."/>
            <person name="Luo H."/>
            <person name="Wang X.-L."/>
            <person name="Wang X.-M."/>
            <person name="Qiu X.-J."/>
            <person name="Liu H."/>
            <person name="Zhou S.-S."/>
            <person name="Jia K.-H."/>
            <person name="Nie S."/>
            <person name="Bao Y.-T."/>
            <person name="Zhang R.-G."/>
            <person name="Yun Q.-Z."/>
            <person name="Chai Y.-H."/>
            <person name="Lu J.-Y."/>
            <person name="Li Y."/>
            <person name="Zhao S.-W."/>
            <person name="Mao J.-F."/>
            <person name="Jia S.-G."/>
            <person name="Mao Y.-M."/>
        </authorList>
    </citation>
    <scope>NUCLEOTIDE SEQUENCE</scope>
    <source>
        <strain evidence="3">AT0</strain>
        <tissue evidence="3">Leaf</tissue>
    </source>
</reference>
<name>A0A978VEE6_ZIZJJ</name>
<feature type="region of interest" description="Disordered" evidence="1">
    <location>
        <begin position="191"/>
        <end position="242"/>
    </location>
</feature>
<feature type="compositionally biased region" description="Basic and acidic residues" evidence="1">
    <location>
        <begin position="93"/>
        <end position="109"/>
    </location>
</feature>
<dbReference type="Proteomes" id="UP000813462">
    <property type="component" value="Unassembled WGS sequence"/>
</dbReference>
<organism evidence="3 4">
    <name type="scientific">Ziziphus jujuba var. spinosa</name>
    <dbReference type="NCBI Taxonomy" id="714518"/>
    <lineage>
        <taxon>Eukaryota</taxon>
        <taxon>Viridiplantae</taxon>
        <taxon>Streptophyta</taxon>
        <taxon>Embryophyta</taxon>
        <taxon>Tracheophyta</taxon>
        <taxon>Spermatophyta</taxon>
        <taxon>Magnoliopsida</taxon>
        <taxon>eudicotyledons</taxon>
        <taxon>Gunneridae</taxon>
        <taxon>Pentapetalae</taxon>
        <taxon>rosids</taxon>
        <taxon>fabids</taxon>
        <taxon>Rosales</taxon>
        <taxon>Rhamnaceae</taxon>
        <taxon>Paliureae</taxon>
        <taxon>Ziziphus</taxon>
    </lineage>
</organism>
<comment type="caution">
    <text evidence="3">The sequence shown here is derived from an EMBL/GenBank/DDBJ whole genome shotgun (WGS) entry which is preliminary data.</text>
</comment>
<gene>
    <name evidence="3" type="ORF">FEM48_Zijuj05G0103700</name>
</gene>
<feature type="chain" id="PRO_5037147027" description="Suppressor protein SRP40-like" evidence="2">
    <location>
        <begin position="20"/>
        <end position="285"/>
    </location>
</feature>
<evidence type="ECO:0000313" key="4">
    <source>
        <dbReference type="Proteomes" id="UP000813462"/>
    </source>
</evidence>
<keyword evidence="2" id="KW-0732">Signal</keyword>
<dbReference type="AlphaFoldDB" id="A0A978VEE6"/>
<sequence>MDAKFFLLPLMMVILEAWSETSPPRISFSYDLGPEDDEDDQPVLEQKQSRRDTSLLDSNSDFDFSFTSSCYGHESSSADELFSHGVILPTKPRERVCSPKRRKDNEKNPRLPSLPPLPSPKKDGEKEAMVVSSDIEQKPPQSSNKSFWGFKRSSSLNYDNKRSLLCSLPLLLRSNSTGSVSNSKRSLFKDFNKHGSKQPSISLSKSASVSSSSSSSSSFYSTSNPYPVLHKPPLKKNNGGGGSYGNGVRIIPVINVPPPYISKGTAKFFGLGSFLHPGKDKKTKK</sequence>
<proteinExistence type="predicted"/>
<feature type="region of interest" description="Disordered" evidence="1">
    <location>
        <begin position="26"/>
        <end position="59"/>
    </location>
</feature>
<feature type="compositionally biased region" description="Acidic residues" evidence="1">
    <location>
        <begin position="33"/>
        <end position="42"/>
    </location>
</feature>
<dbReference type="PANTHER" id="PTHR36757:SF4">
    <property type="entry name" value="DUF4005 DOMAIN-CONTAINING PROTEIN"/>
    <property type="match status" value="1"/>
</dbReference>
<feature type="compositionally biased region" description="Low complexity" evidence="1">
    <location>
        <begin position="200"/>
        <end position="223"/>
    </location>
</feature>